<keyword evidence="1" id="KW-1133">Transmembrane helix</keyword>
<evidence type="ECO:0000256" key="1">
    <source>
        <dbReference type="SAM" id="Phobius"/>
    </source>
</evidence>
<evidence type="ECO:0000313" key="3">
    <source>
        <dbReference type="Proteomes" id="UP000237798"/>
    </source>
</evidence>
<sequence>MRFVEIIITALVVIAAVYILYKNLKKKSRGKCDCCSDVNCPHCTDKKKS</sequence>
<organism evidence="2 3">
    <name type="scientific">Clostridium luticellarii</name>
    <dbReference type="NCBI Taxonomy" id="1691940"/>
    <lineage>
        <taxon>Bacteria</taxon>
        <taxon>Bacillati</taxon>
        <taxon>Bacillota</taxon>
        <taxon>Clostridia</taxon>
        <taxon>Eubacteriales</taxon>
        <taxon>Clostridiaceae</taxon>
        <taxon>Clostridium</taxon>
    </lineage>
</organism>
<feature type="transmembrane region" description="Helical" evidence="1">
    <location>
        <begin position="6"/>
        <end position="21"/>
    </location>
</feature>
<name>A0A2T0BDJ1_9CLOT</name>
<keyword evidence="1" id="KW-0812">Transmembrane</keyword>
<dbReference type="RefSeq" id="WP_420536067.1">
    <property type="nucleotide sequence ID" value="NZ_JALCQA010000005.1"/>
</dbReference>
<reference evidence="2 3" key="1">
    <citation type="submission" date="2018-03" db="EMBL/GenBank/DDBJ databases">
        <title>Genome sequence of Clostridium luticellarii DSM 29923.</title>
        <authorList>
            <person name="Poehlein A."/>
            <person name="Daniel R."/>
        </authorList>
    </citation>
    <scope>NUCLEOTIDE SEQUENCE [LARGE SCALE GENOMIC DNA]</scope>
    <source>
        <strain evidence="2 3">DSM 29923</strain>
    </source>
</reference>
<dbReference type="AlphaFoldDB" id="A0A2T0BDJ1"/>
<gene>
    <name evidence="2" type="ORF">CLLU_29670</name>
</gene>
<keyword evidence="1" id="KW-0472">Membrane</keyword>
<protein>
    <submittedName>
        <fullName evidence="2">Virus attachment protein p12 family protein</fullName>
    </submittedName>
</protein>
<dbReference type="Proteomes" id="UP000237798">
    <property type="component" value="Unassembled WGS sequence"/>
</dbReference>
<keyword evidence="3" id="KW-1185">Reference proteome</keyword>
<accession>A0A2T0BDJ1</accession>
<comment type="caution">
    <text evidence="2">The sequence shown here is derived from an EMBL/GenBank/DDBJ whole genome shotgun (WGS) entry which is preliminary data.</text>
</comment>
<evidence type="ECO:0000313" key="2">
    <source>
        <dbReference type="EMBL" id="PRR81968.1"/>
    </source>
</evidence>
<proteinExistence type="predicted"/>
<dbReference type="EMBL" id="PVXP01000061">
    <property type="protein sequence ID" value="PRR81968.1"/>
    <property type="molecule type" value="Genomic_DNA"/>
</dbReference>
<dbReference type="Pfam" id="PF12669">
    <property type="entry name" value="FeoB_associated"/>
    <property type="match status" value="1"/>
</dbReference>